<dbReference type="AlphaFoldDB" id="A0A4Y2NX27"/>
<dbReference type="EMBL" id="BGPR01009971">
    <property type="protein sequence ID" value="GBN43453.1"/>
    <property type="molecule type" value="Genomic_DNA"/>
</dbReference>
<accession>A0A4Y2NX27</accession>
<name>A0A4Y2NX27_ARAVE</name>
<sequence length="110" mass="12564">MLADSTQSNCPPLYARHGHAFSAKIGDFSLYSASTIVSKEVEPSWQFNAPRKFTKTKMAPSGVRIAEKYPIYNIHKRKFHDVHLNLCINTILTYSDFNNFDVDLNVLWLA</sequence>
<comment type="caution">
    <text evidence="1">The sequence shown here is derived from an EMBL/GenBank/DDBJ whole genome shotgun (WGS) entry which is preliminary data.</text>
</comment>
<keyword evidence="2" id="KW-1185">Reference proteome</keyword>
<reference evidence="1 2" key="1">
    <citation type="journal article" date="2019" name="Sci. Rep.">
        <title>Orb-weaving spider Araneus ventricosus genome elucidates the spidroin gene catalogue.</title>
        <authorList>
            <person name="Kono N."/>
            <person name="Nakamura H."/>
            <person name="Ohtoshi R."/>
            <person name="Moran D.A.P."/>
            <person name="Shinohara A."/>
            <person name="Yoshida Y."/>
            <person name="Fujiwara M."/>
            <person name="Mori M."/>
            <person name="Tomita M."/>
            <person name="Arakawa K."/>
        </authorList>
    </citation>
    <scope>NUCLEOTIDE SEQUENCE [LARGE SCALE GENOMIC DNA]</scope>
</reference>
<protein>
    <submittedName>
        <fullName evidence="1">Uncharacterized protein</fullName>
    </submittedName>
</protein>
<organism evidence="1 2">
    <name type="scientific">Araneus ventricosus</name>
    <name type="common">Orbweaver spider</name>
    <name type="synonym">Epeira ventricosa</name>
    <dbReference type="NCBI Taxonomy" id="182803"/>
    <lineage>
        <taxon>Eukaryota</taxon>
        <taxon>Metazoa</taxon>
        <taxon>Ecdysozoa</taxon>
        <taxon>Arthropoda</taxon>
        <taxon>Chelicerata</taxon>
        <taxon>Arachnida</taxon>
        <taxon>Araneae</taxon>
        <taxon>Araneomorphae</taxon>
        <taxon>Entelegynae</taxon>
        <taxon>Araneoidea</taxon>
        <taxon>Araneidae</taxon>
        <taxon>Araneus</taxon>
    </lineage>
</organism>
<gene>
    <name evidence="1" type="ORF">AVEN_243423_1</name>
</gene>
<proteinExistence type="predicted"/>
<dbReference type="Proteomes" id="UP000499080">
    <property type="component" value="Unassembled WGS sequence"/>
</dbReference>
<evidence type="ECO:0000313" key="1">
    <source>
        <dbReference type="EMBL" id="GBN43453.1"/>
    </source>
</evidence>
<evidence type="ECO:0000313" key="2">
    <source>
        <dbReference type="Proteomes" id="UP000499080"/>
    </source>
</evidence>